<sequence>MNTSLILAVDCGTSSARTIIFDAATGKQMSVAQIPWQRTEDDHGATRFDTEGNWKIICNCIRKNLEDFSAKNIIAITTTSFRHGLVCIDRDGLVVFACHNADPRSDEQVKRLNETGLAETVFRITGDSPTINALPILMWLRENHPESFSKIWKALSVAGWASYKLSGKTAVEPSMASATCLFDVKKLEWSDEVLEIAGFGPEILPDLVPSDSKVGSVTKEVAFETGLLEGTPVFVPLGDTQAAMIATGDIAPGRSSLIGGTFWLEAQTTGEPITDEALFLRTQCHCVKDVWFNEGCSFYVGPFISWFVKTFGCEDSESEGVYAKDFDELTRKAALVPPGAYGLQAIWSNLTNVSNWRHCAPAFLDWDILEPSRSSKEVFFRAILEMEAMLAFGDFERIRNVTGLWPGSMSFSGGAASNELLAQILSDVMKARITVFDSSECSALGGVMIASAASGIYDSLESCVKSMSNIKTEYLPSVEANEVYMAKYRRWRSIYDSLLKLSDDGMTKHLWIAAGARKHT</sequence>
<evidence type="ECO:0000259" key="5">
    <source>
        <dbReference type="Pfam" id="PF02782"/>
    </source>
</evidence>
<dbReference type="InterPro" id="IPR018484">
    <property type="entry name" value="FGGY_N"/>
</dbReference>
<dbReference type="InterPro" id="IPR018485">
    <property type="entry name" value="FGGY_C"/>
</dbReference>
<evidence type="ECO:0008006" key="7">
    <source>
        <dbReference type="Google" id="ProtNLM"/>
    </source>
</evidence>
<evidence type="ECO:0000256" key="3">
    <source>
        <dbReference type="ARBA" id="ARBA00022777"/>
    </source>
</evidence>
<dbReference type="InterPro" id="IPR050406">
    <property type="entry name" value="FGGY_Carb_Kinase"/>
</dbReference>
<proteinExistence type="inferred from homology"/>
<gene>
    <name evidence="6" type="ORF">ENN47_10680</name>
</gene>
<dbReference type="Pfam" id="PF02782">
    <property type="entry name" value="FGGY_C"/>
    <property type="match status" value="1"/>
</dbReference>
<dbReference type="AlphaFoldDB" id="A0A7C1GR89"/>
<protein>
    <recommendedName>
        <fullName evidence="7">Autoinducer-2 kinase</fullName>
    </recommendedName>
</protein>
<feature type="domain" description="Carbohydrate kinase FGGY N-terminal" evidence="4">
    <location>
        <begin position="6"/>
        <end position="245"/>
    </location>
</feature>
<name>A0A7C1GR89_9BACT</name>
<comment type="caution">
    <text evidence="6">The sequence shown here is derived from an EMBL/GenBank/DDBJ whole genome shotgun (WGS) entry which is preliminary data.</text>
</comment>
<feature type="domain" description="Carbohydrate kinase FGGY C-terminal" evidence="5">
    <location>
        <begin position="268"/>
        <end position="453"/>
    </location>
</feature>
<keyword evidence="2" id="KW-0808">Transferase</keyword>
<dbReference type="SUPFAM" id="SSF53067">
    <property type="entry name" value="Actin-like ATPase domain"/>
    <property type="match status" value="2"/>
</dbReference>
<dbReference type="PIRSF" id="PIRSF000538">
    <property type="entry name" value="GlpK"/>
    <property type="match status" value="1"/>
</dbReference>
<dbReference type="Pfam" id="PF00370">
    <property type="entry name" value="FGGY_N"/>
    <property type="match status" value="1"/>
</dbReference>
<keyword evidence="3" id="KW-0418">Kinase</keyword>
<organism evidence="6">
    <name type="scientific">Mesotoga infera</name>
    <dbReference type="NCBI Taxonomy" id="1236046"/>
    <lineage>
        <taxon>Bacteria</taxon>
        <taxon>Thermotogati</taxon>
        <taxon>Thermotogota</taxon>
        <taxon>Thermotogae</taxon>
        <taxon>Kosmotogales</taxon>
        <taxon>Kosmotogaceae</taxon>
        <taxon>Mesotoga</taxon>
    </lineage>
</organism>
<dbReference type="InterPro" id="IPR000577">
    <property type="entry name" value="Carb_kinase_FGGY"/>
</dbReference>
<evidence type="ECO:0000313" key="6">
    <source>
        <dbReference type="EMBL" id="HDP78622.1"/>
    </source>
</evidence>
<dbReference type="EMBL" id="DSBT01000328">
    <property type="protein sequence ID" value="HDP78622.1"/>
    <property type="molecule type" value="Genomic_DNA"/>
</dbReference>
<accession>A0A7C1GR89</accession>
<dbReference type="PANTHER" id="PTHR43095:SF5">
    <property type="entry name" value="XYLULOSE KINASE"/>
    <property type="match status" value="1"/>
</dbReference>
<dbReference type="Gene3D" id="3.30.420.40">
    <property type="match status" value="2"/>
</dbReference>
<evidence type="ECO:0000256" key="1">
    <source>
        <dbReference type="ARBA" id="ARBA00009156"/>
    </source>
</evidence>
<dbReference type="Proteomes" id="UP000886198">
    <property type="component" value="Unassembled WGS sequence"/>
</dbReference>
<evidence type="ECO:0000259" key="4">
    <source>
        <dbReference type="Pfam" id="PF00370"/>
    </source>
</evidence>
<dbReference type="GO" id="GO:0016301">
    <property type="term" value="F:kinase activity"/>
    <property type="evidence" value="ECO:0007669"/>
    <property type="project" value="UniProtKB-KW"/>
</dbReference>
<dbReference type="GO" id="GO:0005975">
    <property type="term" value="P:carbohydrate metabolic process"/>
    <property type="evidence" value="ECO:0007669"/>
    <property type="project" value="InterPro"/>
</dbReference>
<reference evidence="6" key="1">
    <citation type="journal article" date="2020" name="mSystems">
        <title>Genome- and Community-Level Interaction Insights into Carbon Utilization and Element Cycling Functions of Hydrothermarchaeota in Hydrothermal Sediment.</title>
        <authorList>
            <person name="Zhou Z."/>
            <person name="Liu Y."/>
            <person name="Xu W."/>
            <person name="Pan J."/>
            <person name="Luo Z.H."/>
            <person name="Li M."/>
        </authorList>
    </citation>
    <scope>NUCLEOTIDE SEQUENCE [LARGE SCALE GENOMIC DNA]</scope>
    <source>
        <strain evidence="6">SpSt-1179</strain>
    </source>
</reference>
<dbReference type="InterPro" id="IPR043129">
    <property type="entry name" value="ATPase_NBD"/>
</dbReference>
<evidence type="ECO:0000256" key="2">
    <source>
        <dbReference type="ARBA" id="ARBA00022679"/>
    </source>
</evidence>
<dbReference type="PANTHER" id="PTHR43095">
    <property type="entry name" value="SUGAR KINASE"/>
    <property type="match status" value="1"/>
</dbReference>
<comment type="similarity">
    <text evidence="1">Belongs to the FGGY kinase family.</text>
</comment>